<proteinExistence type="predicted"/>
<sequence>MRKRTCPSVFGLCSITHSLIHSLTQLAYHLEVAALGPFVVTDPLSPRSPQYPYSRGPFPCPRISCPHTPIARPFPELEGPFEKKGKNKNQVIFHGPSETAPVAPIPVPRSSSRLHLQLQRPY</sequence>
<gene>
    <name evidence="1" type="ORF">BD289DRAFT_428957</name>
</gene>
<dbReference type="EMBL" id="KZ678407">
    <property type="protein sequence ID" value="PSR92334.1"/>
    <property type="molecule type" value="Genomic_DNA"/>
</dbReference>
<dbReference type="AlphaFoldDB" id="A0A2T3ADE1"/>
<evidence type="ECO:0000313" key="2">
    <source>
        <dbReference type="Proteomes" id="UP000241462"/>
    </source>
</evidence>
<name>A0A2T3ADE1_9PEZI</name>
<organism evidence="1 2">
    <name type="scientific">Coniella lustricola</name>
    <dbReference type="NCBI Taxonomy" id="2025994"/>
    <lineage>
        <taxon>Eukaryota</taxon>
        <taxon>Fungi</taxon>
        <taxon>Dikarya</taxon>
        <taxon>Ascomycota</taxon>
        <taxon>Pezizomycotina</taxon>
        <taxon>Sordariomycetes</taxon>
        <taxon>Sordariomycetidae</taxon>
        <taxon>Diaporthales</taxon>
        <taxon>Schizoparmaceae</taxon>
        <taxon>Coniella</taxon>
    </lineage>
</organism>
<dbReference type="Proteomes" id="UP000241462">
    <property type="component" value="Unassembled WGS sequence"/>
</dbReference>
<evidence type="ECO:0000313" key="1">
    <source>
        <dbReference type="EMBL" id="PSR92334.1"/>
    </source>
</evidence>
<dbReference type="InParanoid" id="A0A2T3ADE1"/>
<keyword evidence="2" id="KW-1185">Reference proteome</keyword>
<protein>
    <submittedName>
        <fullName evidence="1">Uncharacterized protein</fullName>
    </submittedName>
</protein>
<accession>A0A2T3ADE1</accession>
<reference evidence="1 2" key="1">
    <citation type="journal article" date="2018" name="Mycol. Prog.">
        <title>Coniella lustricola, a new species from submerged detritus.</title>
        <authorList>
            <person name="Raudabaugh D.B."/>
            <person name="Iturriaga T."/>
            <person name="Carver A."/>
            <person name="Mondo S."/>
            <person name="Pangilinan J."/>
            <person name="Lipzen A."/>
            <person name="He G."/>
            <person name="Amirebrahimi M."/>
            <person name="Grigoriev I.V."/>
            <person name="Miller A.N."/>
        </authorList>
    </citation>
    <scope>NUCLEOTIDE SEQUENCE [LARGE SCALE GENOMIC DNA]</scope>
    <source>
        <strain evidence="1 2">B22-T-1</strain>
    </source>
</reference>